<dbReference type="PANTHER" id="PTHR42711">
    <property type="entry name" value="ABC TRANSPORTER ATP-BINDING PROTEIN"/>
    <property type="match status" value="1"/>
</dbReference>
<feature type="domain" description="ABC transporter" evidence="7">
    <location>
        <begin position="6"/>
        <end position="231"/>
    </location>
</feature>
<accession>A0A346Y0W9</accession>
<dbReference type="GO" id="GO:0005886">
    <property type="term" value="C:plasma membrane"/>
    <property type="evidence" value="ECO:0007669"/>
    <property type="project" value="UniProtKB-SubCell"/>
</dbReference>
<dbReference type="GO" id="GO:0005524">
    <property type="term" value="F:ATP binding"/>
    <property type="evidence" value="ECO:0007669"/>
    <property type="project" value="UniProtKB-KW"/>
</dbReference>
<keyword evidence="6" id="KW-0046">Antibiotic resistance</keyword>
<dbReference type="Pfam" id="PF00005">
    <property type="entry name" value="ABC_tran"/>
    <property type="match status" value="1"/>
</dbReference>
<dbReference type="KEGG" id="euz:DVS28_a3441"/>
<dbReference type="InterPro" id="IPR027417">
    <property type="entry name" value="P-loop_NTPase"/>
</dbReference>
<reference evidence="8 9" key="1">
    <citation type="submission" date="2018-09" db="EMBL/GenBank/DDBJ databases">
        <title>Complete genome sequence of Euzebya sp. DY32-46 isolated from seawater of Pacific Ocean.</title>
        <authorList>
            <person name="Xu L."/>
            <person name="Wu Y.-H."/>
            <person name="Xu X.-W."/>
        </authorList>
    </citation>
    <scope>NUCLEOTIDE SEQUENCE [LARGE SCALE GENOMIC DNA]</scope>
    <source>
        <strain evidence="8 9">DY32-46</strain>
    </source>
</reference>
<organism evidence="8 9">
    <name type="scientific">Euzebya pacifica</name>
    <dbReference type="NCBI Taxonomy" id="1608957"/>
    <lineage>
        <taxon>Bacteria</taxon>
        <taxon>Bacillati</taxon>
        <taxon>Actinomycetota</taxon>
        <taxon>Nitriliruptoria</taxon>
        <taxon>Euzebyales</taxon>
    </lineage>
</organism>
<dbReference type="InterPro" id="IPR017871">
    <property type="entry name" value="ABC_transporter-like_CS"/>
</dbReference>
<evidence type="ECO:0000256" key="3">
    <source>
        <dbReference type="ARBA" id="ARBA00022448"/>
    </source>
</evidence>
<dbReference type="PROSITE" id="PS50893">
    <property type="entry name" value="ABC_TRANSPORTER_2"/>
    <property type="match status" value="1"/>
</dbReference>
<sequence>MSEQVISTSGLTKDYGDGHGVFDLDLHVTAGEVFGYLGPNGSGKSTTIRMLLDLVRPTRGTATVLGHDPRHGDPARRERIAYVPGELNLWSGWTAREIIGYLAAVRGGVEDARIADVADRLDLDLDREVGNLSKGNKQKVGLVAAFAPRVELLILDEPTSGLDPLLQVEFLRLVREAAADGASVLLSSHVLSEVEHVADRVGIIRRGRLVDVLGVADLKAQASRTLEVTFAHDAPAGLAHLAGVTELVTEGRVGRYDVAGGPGPDGRSVMDTFVKALAGHTVTGLRGEDADLEAIFLRYYADDGGTADQAGEAHP</sequence>
<evidence type="ECO:0000313" key="9">
    <source>
        <dbReference type="Proteomes" id="UP000264006"/>
    </source>
</evidence>
<dbReference type="EMBL" id="CP031165">
    <property type="protein sequence ID" value="AXV08116.1"/>
    <property type="molecule type" value="Genomic_DNA"/>
</dbReference>
<dbReference type="AlphaFoldDB" id="A0A346Y0W9"/>
<gene>
    <name evidence="8" type="ORF">DVS28_a3441</name>
</gene>
<dbReference type="Proteomes" id="UP000264006">
    <property type="component" value="Chromosome"/>
</dbReference>
<keyword evidence="5 8" id="KW-0067">ATP-binding</keyword>
<comment type="similarity">
    <text evidence="2">Belongs to the ABC transporter superfamily.</text>
</comment>
<evidence type="ECO:0000256" key="1">
    <source>
        <dbReference type="ARBA" id="ARBA00004202"/>
    </source>
</evidence>
<dbReference type="PROSITE" id="PS00211">
    <property type="entry name" value="ABC_TRANSPORTER_1"/>
    <property type="match status" value="1"/>
</dbReference>
<dbReference type="SMART" id="SM00382">
    <property type="entry name" value="AAA"/>
    <property type="match status" value="1"/>
</dbReference>
<evidence type="ECO:0000259" key="7">
    <source>
        <dbReference type="PROSITE" id="PS50893"/>
    </source>
</evidence>
<dbReference type="GO" id="GO:0046677">
    <property type="term" value="P:response to antibiotic"/>
    <property type="evidence" value="ECO:0007669"/>
    <property type="project" value="UniProtKB-KW"/>
</dbReference>
<name>A0A346Y0W9_9ACTN</name>
<keyword evidence="3" id="KW-0813">Transport</keyword>
<evidence type="ECO:0000256" key="4">
    <source>
        <dbReference type="ARBA" id="ARBA00022741"/>
    </source>
</evidence>
<dbReference type="PANTHER" id="PTHR42711:SF5">
    <property type="entry name" value="ABC TRANSPORTER ATP-BINDING PROTEIN NATA"/>
    <property type="match status" value="1"/>
</dbReference>
<evidence type="ECO:0000313" key="8">
    <source>
        <dbReference type="EMBL" id="AXV08116.1"/>
    </source>
</evidence>
<evidence type="ECO:0000256" key="5">
    <source>
        <dbReference type="ARBA" id="ARBA00022840"/>
    </source>
</evidence>
<evidence type="ECO:0000256" key="2">
    <source>
        <dbReference type="ARBA" id="ARBA00005417"/>
    </source>
</evidence>
<keyword evidence="4" id="KW-0547">Nucleotide-binding</keyword>
<dbReference type="SUPFAM" id="SSF52540">
    <property type="entry name" value="P-loop containing nucleoside triphosphate hydrolases"/>
    <property type="match status" value="1"/>
</dbReference>
<dbReference type="InterPro" id="IPR050763">
    <property type="entry name" value="ABC_transporter_ATP-binding"/>
</dbReference>
<evidence type="ECO:0000256" key="6">
    <source>
        <dbReference type="ARBA" id="ARBA00023251"/>
    </source>
</evidence>
<proteinExistence type="inferred from homology"/>
<dbReference type="RefSeq" id="WP_216826102.1">
    <property type="nucleotide sequence ID" value="NZ_CP031165.1"/>
</dbReference>
<dbReference type="Gene3D" id="3.40.50.300">
    <property type="entry name" value="P-loop containing nucleotide triphosphate hydrolases"/>
    <property type="match status" value="1"/>
</dbReference>
<protein>
    <submittedName>
        <fullName evidence="8">ABC transporter, ATP-binding protein</fullName>
    </submittedName>
</protein>
<comment type="subcellular location">
    <subcellularLocation>
        <location evidence="1">Cell membrane</location>
        <topology evidence="1">Peripheral membrane protein</topology>
    </subcellularLocation>
</comment>
<dbReference type="GO" id="GO:0016887">
    <property type="term" value="F:ATP hydrolysis activity"/>
    <property type="evidence" value="ECO:0007669"/>
    <property type="project" value="InterPro"/>
</dbReference>
<dbReference type="InterPro" id="IPR003439">
    <property type="entry name" value="ABC_transporter-like_ATP-bd"/>
</dbReference>
<dbReference type="InterPro" id="IPR003593">
    <property type="entry name" value="AAA+_ATPase"/>
</dbReference>
<keyword evidence="9" id="KW-1185">Reference proteome</keyword>
<dbReference type="CDD" id="cd03230">
    <property type="entry name" value="ABC_DR_subfamily_A"/>
    <property type="match status" value="1"/>
</dbReference>